<dbReference type="InterPro" id="IPR029044">
    <property type="entry name" value="Nucleotide-diphossugar_trans"/>
</dbReference>
<protein>
    <submittedName>
        <fullName evidence="7">Glycosyltransferase</fullName>
    </submittedName>
</protein>
<feature type="domain" description="Glycosyltransferase 2-like" evidence="6">
    <location>
        <begin position="28"/>
        <end position="151"/>
    </location>
</feature>
<keyword evidence="5" id="KW-0472">Membrane</keyword>
<evidence type="ECO:0000256" key="3">
    <source>
        <dbReference type="ARBA" id="ARBA00022676"/>
    </source>
</evidence>
<dbReference type="EMBL" id="DUFJ01000006">
    <property type="protein sequence ID" value="HIH32680.1"/>
    <property type="molecule type" value="Genomic_DNA"/>
</dbReference>
<dbReference type="PANTHER" id="PTHR43646">
    <property type="entry name" value="GLYCOSYLTRANSFERASE"/>
    <property type="match status" value="1"/>
</dbReference>
<evidence type="ECO:0000313" key="8">
    <source>
        <dbReference type="Proteomes" id="UP000527315"/>
    </source>
</evidence>
<reference evidence="8" key="1">
    <citation type="journal article" date="2020" name="bioRxiv">
        <title>A rank-normalized archaeal taxonomy based on genome phylogeny resolves widespread incomplete and uneven classifications.</title>
        <authorList>
            <person name="Rinke C."/>
            <person name="Chuvochina M."/>
            <person name="Mussig A.J."/>
            <person name="Chaumeil P.-A."/>
            <person name="Waite D.W."/>
            <person name="Whitman W.B."/>
            <person name="Parks D.H."/>
            <person name="Hugenholtz P."/>
        </authorList>
    </citation>
    <scope>NUCLEOTIDE SEQUENCE [LARGE SCALE GENOMIC DNA]</scope>
</reference>
<name>A0A7J4KTT3_9ARCH</name>
<gene>
    <name evidence="7" type="ORF">HA227_00350</name>
</gene>
<evidence type="ECO:0000256" key="5">
    <source>
        <dbReference type="ARBA" id="ARBA00023136"/>
    </source>
</evidence>
<keyword evidence="3" id="KW-0328">Glycosyltransferase</keyword>
<dbReference type="SUPFAM" id="SSF53448">
    <property type="entry name" value="Nucleotide-diphospho-sugar transferases"/>
    <property type="match status" value="1"/>
</dbReference>
<organism evidence="7 8">
    <name type="scientific">Candidatus Iainarchaeum sp</name>
    <dbReference type="NCBI Taxonomy" id="3101447"/>
    <lineage>
        <taxon>Archaea</taxon>
        <taxon>Candidatus Iainarchaeota</taxon>
        <taxon>Candidatus Iainarchaeia</taxon>
        <taxon>Candidatus Iainarchaeales</taxon>
        <taxon>Candidatus Iainarchaeaceae</taxon>
        <taxon>Candidatus Iainarchaeum</taxon>
    </lineage>
</organism>
<comment type="subcellular location">
    <subcellularLocation>
        <location evidence="1">Cell membrane</location>
    </subcellularLocation>
</comment>
<keyword evidence="4 7" id="KW-0808">Transferase</keyword>
<dbReference type="PANTHER" id="PTHR43646:SF2">
    <property type="entry name" value="GLYCOSYLTRANSFERASE 2-LIKE DOMAIN-CONTAINING PROTEIN"/>
    <property type="match status" value="1"/>
</dbReference>
<evidence type="ECO:0000256" key="1">
    <source>
        <dbReference type="ARBA" id="ARBA00004236"/>
    </source>
</evidence>
<dbReference type="Gene3D" id="3.90.550.10">
    <property type="entry name" value="Spore Coat Polysaccharide Biosynthesis Protein SpsA, Chain A"/>
    <property type="match status" value="1"/>
</dbReference>
<dbReference type="GO" id="GO:0016757">
    <property type="term" value="F:glycosyltransferase activity"/>
    <property type="evidence" value="ECO:0007669"/>
    <property type="project" value="UniProtKB-KW"/>
</dbReference>
<sequence length="258" mass="29328">MKKAVKRLALGKDKKVVKKPKGPKPDLSIIVIALNEEKIIANCLKSLREQDFKGRIEIILADGCSEDNTVRIAKPLVDGLILEKNRNCAFERNAGSLLARAGIIAFCDSDSFVPKNWASQLMQSFEKDKEIIGVFGTSGFYDTGKFEKALSLFAMGLYSRLAFWFGAFTPANSNYAFQRKFWEKADGMDTNLKTCEDHEFFSRISKLGKIAFNPKMIVYTSARRVKKMGYVRFLKFQLSNMRQFYKTGKASQSYEDIR</sequence>
<dbReference type="GO" id="GO:0005886">
    <property type="term" value="C:plasma membrane"/>
    <property type="evidence" value="ECO:0007669"/>
    <property type="project" value="UniProtKB-SubCell"/>
</dbReference>
<accession>A0A7J4KTT3</accession>
<proteinExistence type="predicted"/>
<evidence type="ECO:0000259" key="6">
    <source>
        <dbReference type="Pfam" id="PF00535"/>
    </source>
</evidence>
<dbReference type="AlphaFoldDB" id="A0A7J4KTT3"/>
<comment type="caution">
    <text evidence="7">The sequence shown here is derived from an EMBL/GenBank/DDBJ whole genome shotgun (WGS) entry which is preliminary data.</text>
</comment>
<evidence type="ECO:0000256" key="2">
    <source>
        <dbReference type="ARBA" id="ARBA00022475"/>
    </source>
</evidence>
<dbReference type="InterPro" id="IPR001173">
    <property type="entry name" value="Glyco_trans_2-like"/>
</dbReference>
<keyword evidence="2" id="KW-1003">Cell membrane</keyword>
<evidence type="ECO:0000313" key="7">
    <source>
        <dbReference type="EMBL" id="HIH32680.1"/>
    </source>
</evidence>
<dbReference type="Pfam" id="PF00535">
    <property type="entry name" value="Glycos_transf_2"/>
    <property type="match status" value="1"/>
</dbReference>
<evidence type="ECO:0000256" key="4">
    <source>
        <dbReference type="ARBA" id="ARBA00022679"/>
    </source>
</evidence>
<dbReference type="Proteomes" id="UP000527315">
    <property type="component" value="Unassembled WGS sequence"/>
</dbReference>